<reference evidence="1" key="1">
    <citation type="submission" date="2020-12" db="EMBL/GenBank/DDBJ databases">
        <authorList>
            <person name="Huq M.A."/>
        </authorList>
    </citation>
    <scope>NUCLEOTIDE SEQUENCE</scope>
    <source>
        <strain evidence="1">MAHUQ-46</strain>
    </source>
</reference>
<dbReference type="InterPro" id="IPR010633">
    <property type="entry name" value="Phage_lambda_GpZ"/>
</dbReference>
<comment type="caution">
    <text evidence="1">The sequence shown here is derived from an EMBL/GenBank/DDBJ whole genome shotgun (WGS) entry which is preliminary data.</text>
</comment>
<protein>
    <submittedName>
        <fullName evidence="1">Phage tail protein</fullName>
    </submittedName>
</protein>
<name>A0A934IZI7_9BACL</name>
<evidence type="ECO:0000313" key="2">
    <source>
        <dbReference type="Proteomes" id="UP000640274"/>
    </source>
</evidence>
<gene>
    <name evidence="1" type="ORF">JFN88_12575</name>
</gene>
<organism evidence="1 2">
    <name type="scientific">Paenibacillus roseus</name>
    <dbReference type="NCBI Taxonomy" id="2798579"/>
    <lineage>
        <taxon>Bacteria</taxon>
        <taxon>Bacillati</taxon>
        <taxon>Bacillota</taxon>
        <taxon>Bacilli</taxon>
        <taxon>Bacillales</taxon>
        <taxon>Paenibacillaceae</taxon>
        <taxon>Paenibacillus</taxon>
    </lineage>
</organism>
<dbReference type="EMBL" id="JAELUP010000065">
    <property type="protein sequence ID" value="MBJ6362102.1"/>
    <property type="molecule type" value="Genomic_DNA"/>
</dbReference>
<proteinExistence type="predicted"/>
<keyword evidence="2" id="KW-1185">Reference proteome</keyword>
<sequence length="191" mass="21071">MMKLSIDSKQLKQATIGIEFVQKNIPKAFSAALNRVGQGVKTEASRQIRKTYDIKHKDIVKYGNIKVSKANPARMEMLLTSRGPNIPLIRFKTNPSKPPSRPPKVLKASVKRSGGRPIPGAFVSSMGSGHVGVFKRQGKARTPIQELYGPAVPIMMGEPGIAEHLNDEANKRMNKRLDHEVGRVLGRLKIT</sequence>
<dbReference type="Proteomes" id="UP000640274">
    <property type="component" value="Unassembled WGS sequence"/>
</dbReference>
<evidence type="ECO:0000313" key="1">
    <source>
        <dbReference type="EMBL" id="MBJ6362102.1"/>
    </source>
</evidence>
<accession>A0A934IZI7</accession>
<dbReference type="Pfam" id="PF06763">
    <property type="entry name" value="Minor_tail_Z"/>
    <property type="match status" value="1"/>
</dbReference>
<dbReference type="AlphaFoldDB" id="A0A934IZI7"/>